<feature type="compositionally biased region" description="Low complexity" evidence="1">
    <location>
        <begin position="742"/>
        <end position="774"/>
    </location>
</feature>
<comment type="caution">
    <text evidence="2">The sequence shown here is derived from an EMBL/GenBank/DDBJ whole genome shotgun (WGS) entry which is preliminary data.</text>
</comment>
<gene>
    <name evidence="2" type="ORF">A4X03_0g7619</name>
</gene>
<reference evidence="2" key="1">
    <citation type="submission" date="2016-04" db="EMBL/GenBank/DDBJ databases">
        <authorList>
            <person name="Nguyen H.D."/>
            <person name="Kesanakurti P."/>
            <person name="Cullis J."/>
            <person name="Levesque C.A."/>
            <person name="Hambleton S."/>
        </authorList>
    </citation>
    <scope>NUCLEOTIDE SEQUENCE</scope>
    <source>
        <strain evidence="2">DAOMC 238032</strain>
    </source>
</reference>
<evidence type="ECO:0000313" key="2">
    <source>
        <dbReference type="EMBL" id="KAE8244136.1"/>
    </source>
</evidence>
<protein>
    <submittedName>
        <fullName evidence="2">Uncharacterized protein</fullName>
    </submittedName>
</protein>
<sequence length="821" mass="92169">MPSEEDFMLIKGAMSPSGWALKGLHVLVAAKSSIDYWKTAQEQGSNEDRVSIRTRAINVTRNHVGLLPLPEPPFPSECCNSCPWYSSGTLDAEEYEEIRLVQNQVENWRSTDEPDFQMTEPRIRRSLSPSPGDGHPIAKRARLDGLQSKDTAAQDDAAVPLHASAGPSALPASRGLGDVDQPAAKAFFGLPELLSLLCTHLAYDKVDLVVLSRVSRRVRAVVLPTLYQTLNVRLTKVALLSRVFKANPGLIEQVRYLRVVDDAARYHARCNTIGNSTLPAAFHSQDEPRLSAATWTSLGDFLLAVQNRRNFSKPRVELSFGQMSLIELYNELRRAPRVLETLTALFIMDDFGMAHFKYLDRKAVENTYHDHGTAISEELTAVLRLICDVQDDADVDNFQTFEFKALRLKTEERGSLLPMLPPRLLKRLGGRIRSLFVSIGEGIRSDAESFKVLTEANWWKLRNFRVHCGCCSEEVYASIQSVVTNFLRRHMHLVETDIRIEEDRWGEGGPHWVNVSLPRLVACHLQPTHVSTELQLDFANAHQDIRKLWVTGFNGAFALASHRAIIKSLRFLRAEPGVAEEFLDAGAAISHLHVDLIADDEGYCRFPECLYPGGQPTTSITSFVLQFEEIAFTHIIQKPETYLPIHRLPNLVEFSLKWTSGAVSKVRDSPEQSAQCLAALLNELAKHGAKLRAVRIDYEAAADLPSDNNLAQAVKTFPPKLEYLVWHIPCINRTDHYRVLRPQANSPPSSAQVAQSSRSRPGQITSSTQTSETQPKVRLQRLPAIFRPKVDPKTGMWEDLDDEGCLSLFDHMGREPRLKFM</sequence>
<dbReference type="EMBL" id="LWDD02001882">
    <property type="protein sequence ID" value="KAE8244136.1"/>
    <property type="molecule type" value="Genomic_DNA"/>
</dbReference>
<name>A0A177URK3_9BASI</name>
<feature type="region of interest" description="Disordered" evidence="1">
    <location>
        <begin position="742"/>
        <end position="777"/>
    </location>
</feature>
<organism evidence="2 3">
    <name type="scientific">Tilletia caries</name>
    <name type="common">wheat bunt fungus</name>
    <dbReference type="NCBI Taxonomy" id="13290"/>
    <lineage>
        <taxon>Eukaryota</taxon>
        <taxon>Fungi</taxon>
        <taxon>Dikarya</taxon>
        <taxon>Basidiomycota</taxon>
        <taxon>Ustilaginomycotina</taxon>
        <taxon>Exobasidiomycetes</taxon>
        <taxon>Tilletiales</taxon>
        <taxon>Tilletiaceae</taxon>
        <taxon>Tilletia</taxon>
    </lineage>
</organism>
<accession>A0A177URK3</accession>
<reference evidence="2" key="2">
    <citation type="journal article" date="2019" name="IMA Fungus">
        <title>Genome sequencing and comparison of five Tilletia species to identify candidate genes for the detection of regulated species infecting wheat.</title>
        <authorList>
            <person name="Nguyen H.D.T."/>
            <person name="Sultana T."/>
            <person name="Kesanakurti P."/>
            <person name="Hambleton S."/>
        </authorList>
    </citation>
    <scope>NUCLEOTIDE SEQUENCE</scope>
    <source>
        <strain evidence="2">DAOMC 238032</strain>
    </source>
</reference>
<dbReference type="AlphaFoldDB" id="A0A177URK3"/>
<evidence type="ECO:0000256" key="1">
    <source>
        <dbReference type="SAM" id="MobiDB-lite"/>
    </source>
</evidence>
<proteinExistence type="predicted"/>
<dbReference type="Proteomes" id="UP000077671">
    <property type="component" value="Unassembled WGS sequence"/>
</dbReference>
<evidence type="ECO:0000313" key="3">
    <source>
        <dbReference type="Proteomes" id="UP000077671"/>
    </source>
</evidence>